<evidence type="ECO:0000313" key="4">
    <source>
        <dbReference type="EMBL" id="CAB4221620.1"/>
    </source>
</evidence>
<organism evidence="3">
    <name type="scientific">uncultured Caudovirales phage</name>
    <dbReference type="NCBI Taxonomy" id="2100421"/>
    <lineage>
        <taxon>Viruses</taxon>
        <taxon>Duplodnaviria</taxon>
        <taxon>Heunggongvirae</taxon>
        <taxon>Uroviricota</taxon>
        <taxon>Caudoviricetes</taxon>
        <taxon>Peduoviridae</taxon>
        <taxon>Maltschvirus</taxon>
        <taxon>Maltschvirus maltsch</taxon>
    </lineage>
</organism>
<dbReference type="EMBL" id="LR797247">
    <property type="protein sequence ID" value="CAB4195504.1"/>
    <property type="molecule type" value="Genomic_DNA"/>
</dbReference>
<gene>
    <name evidence="2" type="ORF">UFOVP1286_24</name>
    <name evidence="3" type="ORF">UFOVP1407_54</name>
    <name evidence="4" type="ORF">UFOVP1640_21</name>
</gene>
<proteinExistence type="predicted"/>
<accession>A0A6J5S932</accession>
<evidence type="ECO:0000313" key="3">
    <source>
        <dbReference type="EMBL" id="CAB4205563.1"/>
    </source>
</evidence>
<protein>
    <submittedName>
        <fullName evidence="3">Uncharacterized protein</fullName>
    </submittedName>
</protein>
<reference evidence="3" key="1">
    <citation type="submission" date="2020-05" db="EMBL/GenBank/DDBJ databases">
        <authorList>
            <person name="Chiriac C."/>
            <person name="Salcher M."/>
            <person name="Ghai R."/>
            <person name="Kavagutti S V."/>
        </authorList>
    </citation>
    <scope>NUCLEOTIDE SEQUENCE</scope>
</reference>
<sequence length="132" mass="14512">MPVYLDTRGNSVLSVAICDRCSRKFAYTDLMPDPNFPGMRVCAVDLDNFDPWRLPAIQTENIALRFPRPDVSVATGPISGQQIVTAEGPEGPIDSPVGETTRMPNNTQRNSIFITRDREQSTTAGKSGDLKK</sequence>
<feature type="region of interest" description="Disordered" evidence="1">
    <location>
        <begin position="81"/>
        <end position="132"/>
    </location>
</feature>
<name>A0A6J5S932_9CAUD</name>
<feature type="compositionally biased region" description="Polar residues" evidence="1">
    <location>
        <begin position="102"/>
        <end position="113"/>
    </location>
</feature>
<dbReference type="EMBL" id="LR797360">
    <property type="protein sequence ID" value="CAB4205563.1"/>
    <property type="molecule type" value="Genomic_DNA"/>
</dbReference>
<evidence type="ECO:0000313" key="2">
    <source>
        <dbReference type="EMBL" id="CAB4195504.1"/>
    </source>
</evidence>
<dbReference type="EMBL" id="LR797504">
    <property type="protein sequence ID" value="CAB4221620.1"/>
    <property type="molecule type" value="Genomic_DNA"/>
</dbReference>
<evidence type="ECO:0000256" key="1">
    <source>
        <dbReference type="SAM" id="MobiDB-lite"/>
    </source>
</evidence>